<evidence type="ECO:0000313" key="4">
    <source>
        <dbReference type="Proteomes" id="UP001153148"/>
    </source>
</evidence>
<accession>A0ABN7P9A3</accession>
<evidence type="ECO:0000256" key="1">
    <source>
        <dbReference type="ARBA" id="ARBA00023180"/>
    </source>
</evidence>
<protein>
    <recommendedName>
        <fullName evidence="2">Carboxylesterase type B domain-containing protein</fullName>
    </recommendedName>
</protein>
<feature type="non-terminal residue" evidence="3">
    <location>
        <position position="45"/>
    </location>
</feature>
<comment type="caution">
    <text evidence="3">The sequence shown here is derived from an EMBL/GenBank/DDBJ whole genome shotgun (WGS) entry which is preliminary data.</text>
</comment>
<dbReference type="Gene3D" id="3.40.50.1820">
    <property type="entry name" value="alpha/beta hydrolase"/>
    <property type="match status" value="1"/>
</dbReference>
<keyword evidence="1" id="KW-0325">Glycoprotein</keyword>
<gene>
    <name evidence="3" type="ORF">TPAB3V08_LOCUS10574</name>
</gene>
<dbReference type="InterPro" id="IPR002018">
    <property type="entry name" value="CarbesteraseB"/>
</dbReference>
<name>A0ABN7P9A3_TIMPD</name>
<sequence>METVKVIISKGELQGKKVSSKAGGEFYSFLGIPYAKPPVGPLRFK</sequence>
<organism evidence="3 4">
    <name type="scientific">Timema podura</name>
    <name type="common">Walking stick</name>
    <dbReference type="NCBI Taxonomy" id="61482"/>
    <lineage>
        <taxon>Eukaryota</taxon>
        <taxon>Metazoa</taxon>
        <taxon>Ecdysozoa</taxon>
        <taxon>Arthropoda</taxon>
        <taxon>Hexapoda</taxon>
        <taxon>Insecta</taxon>
        <taxon>Pterygota</taxon>
        <taxon>Neoptera</taxon>
        <taxon>Polyneoptera</taxon>
        <taxon>Phasmatodea</taxon>
        <taxon>Timematodea</taxon>
        <taxon>Timematoidea</taxon>
        <taxon>Timematidae</taxon>
        <taxon>Timema</taxon>
    </lineage>
</organism>
<dbReference type="Proteomes" id="UP001153148">
    <property type="component" value="Unassembled WGS sequence"/>
</dbReference>
<evidence type="ECO:0000313" key="3">
    <source>
        <dbReference type="EMBL" id="CAG2063627.1"/>
    </source>
</evidence>
<evidence type="ECO:0000259" key="2">
    <source>
        <dbReference type="Pfam" id="PF00135"/>
    </source>
</evidence>
<dbReference type="EMBL" id="CAJPIN010027781">
    <property type="protein sequence ID" value="CAG2063627.1"/>
    <property type="molecule type" value="Genomic_DNA"/>
</dbReference>
<feature type="domain" description="Carboxylesterase type B" evidence="2">
    <location>
        <begin position="5"/>
        <end position="45"/>
    </location>
</feature>
<dbReference type="SUPFAM" id="SSF53474">
    <property type="entry name" value="alpha/beta-Hydrolases"/>
    <property type="match status" value="1"/>
</dbReference>
<dbReference type="Pfam" id="PF00135">
    <property type="entry name" value="COesterase"/>
    <property type="match status" value="1"/>
</dbReference>
<proteinExistence type="predicted"/>
<keyword evidence="4" id="KW-1185">Reference proteome</keyword>
<reference evidence="3" key="1">
    <citation type="submission" date="2021-03" db="EMBL/GenBank/DDBJ databases">
        <authorList>
            <person name="Tran Van P."/>
        </authorList>
    </citation>
    <scope>NUCLEOTIDE SEQUENCE</scope>
</reference>
<dbReference type="InterPro" id="IPR029058">
    <property type="entry name" value="AB_hydrolase_fold"/>
</dbReference>